<evidence type="ECO:0000313" key="3">
    <source>
        <dbReference type="Proteomes" id="UP000031443"/>
    </source>
</evidence>
<keyword evidence="3" id="KW-1185">Reference proteome</keyword>
<reference evidence="3" key="1">
    <citation type="journal article" date="2013" name="Nat. Genet.">
        <title>The draft genomes of soft-shell turtle and green sea turtle yield insights into the development and evolution of the turtle-specific body plan.</title>
        <authorList>
            <person name="Wang Z."/>
            <person name="Pascual-Anaya J."/>
            <person name="Zadissa A."/>
            <person name="Li W."/>
            <person name="Niimura Y."/>
            <person name="Huang Z."/>
            <person name="Li C."/>
            <person name="White S."/>
            <person name="Xiong Z."/>
            <person name="Fang D."/>
            <person name="Wang B."/>
            <person name="Ming Y."/>
            <person name="Chen Y."/>
            <person name="Zheng Y."/>
            <person name="Kuraku S."/>
            <person name="Pignatelli M."/>
            <person name="Herrero J."/>
            <person name="Beal K."/>
            <person name="Nozawa M."/>
            <person name="Li Q."/>
            <person name="Wang J."/>
            <person name="Zhang H."/>
            <person name="Yu L."/>
            <person name="Shigenobu S."/>
            <person name="Wang J."/>
            <person name="Liu J."/>
            <person name="Flicek P."/>
            <person name="Searle S."/>
            <person name="Wang J."/>
            <person name="Kuratani S."/>
            <person name="Yin Y."/>
            <person name="Aken B."/>
            <person name="Zhang G."/>
            <person name="Irie N."/>
        </authorList>
    </citation>
    <scope>NUCLEOTIDE SEQUENCE [LARGE SCALE GENOMIC DNA]</scope>
</reference>
<evidence type="ECO:0000313" key="2">
    <source>
        <dbReference type="EMBL" id="EMP33478.1"/>
    </source>
</evidence>
<feature type="compositionally biased region" description="Polar residues" evidence="1">
    <location>
        <begin position="70"/>
        <end position="86"/>
    </location>
</feature>
<sequence>MVVTLVKGKPLAHRTGLLICRVRRFGQSQLPLAAAALQANGGCGKRPRDVPRCPVDSGTPPEREAYTESMGESQQSIYRSEDTTVSSSKYVDFSYAIFEAEVA</sequence>
<protein>
    <submittedName>
        <fullName evidence="2">Uncharacterized protein</fullName>
    </submittedName>
</protein>
<organism evidence="2 3">
    <name type="scientific">Chelonia mydas</name>
    <name type="common">Green sea-turtle</name>
    <name type="synonym">Chelonia agassizi</name>
    <dbReference type="NCBI Taxonomy" id="8469"/>
    <lineage>
        <taxon>Eukaryota</taxon>
        <taxon>Metazoa</taxon>
        <taxon>Chordata</taxon>
        <taxon>Craniata</taxon>
        <taxon>Vertebrata</taxon>
        <taxon>Euteleostomi</taxon>
        <taxon>Archelosauria</taxon>
        <taxon>Testudinata</taxon>
        <taxon>Testudines</taxon>
        <taxon>Cryptodira</taxon>
        <taxon>Durocryptodira</taxon>
        <taxon>Americhelydia</taxon>
        <taxon>Chelonioidea</taxon>
        <taxon>Cheloniidae</taxon>
        <taxon>Chelonia</taxon>
    </lineage>
</organism>
<gene>
    <name evidence="2" type="ORF">UY3_09366</name>
</gene>
<dbReference type="EMBL" id="KB535909">
    <property type="protein sequence ID" value="EMP33478.1"/>
    <property type="molecule type" value="Genomic_DNA"/>
</dbReference>
<accession>M7BN86</accession>
<name>M7BN86_CHEMY</name>
<feature type="region of interest" description="Disordered" evidence="1">
    <location>
        <begin position="40"/>
        <end position="86"/>
    </location>
</feature>
<dbReference type="Proteomes" id="UP000031443">
    <property type="component" value="Unassembled WGS sequence"/>
</dbReference>
<evidence type="ECO:0000256" key="1">
    <source>
        <dbReference type="SAM" id="MobiDB-lite"/>
    </source>
</evidence>
<dbReference type="AlphaFoldDB" id="M7BN86"/>
<proteinExistence type="predicted"/>